<evidence type="ECO:0000259" key="1">
    <source>
        <dbReference type="Pfam" id="PF00156"/>
    </source>
</evidence>
<evidence type="ECO:0000313" key="2">
    <source>
        <dbReference type="EMBL" id="PIR13577.1"/>
    </source>
</evidence>
<reference evidence="2 3" key="1">
    <citation type="submission" date="2017-09" db="EMBL/GenBank/DDBJ databases">
        <title>Depth-based differentiation of microbial function through sediment-hosted aquifers and enrichment of novel symbionts in the deep terrestrial subsurface.</title>
        <authorList>
            <person name="Probst A.J."/>
            <person name="Ladd B."/>
            <person name="Jarett J.K."/>
            <person name="Geller-Mcgrath D.E."/>
            <person name="Sieber C.M."/>
            <person name="Emerson J.B."/>
            <person name="Anantharaman K."/>
            <person name="Thomas B.C."/>
            <person name="Malmstrom R."/>
            <person name="Stieglmeier M."/>
            <person name="Klingl A."/>
            <person name="Woyke T."/>
            <person name="Ryan C.M."/>
            <person name="Banfield J.F."/>
        </authorList>
    </citation>
    <scope>NUCLEOTIDE SEQUENCE [LARGE SCALE GENOMIC DNA]</scope>
    <source>
        <strain evidence="2">CG11_big_fil_rev_8_21_14_0_20_39_10</strain>
    </source>
</reference>
<dbReference type="SUPFAM" id="SSF53271">
    <property type="entry name" value="PRTase-like"/>
    <property type="match status" value="1"/>
</dbReference>
<dbReference type="InterPro" id="IPR000836">
    <property type="entry name" value="PRTase_dom"/>
</dbReference>
<dbReference type="InterPro" id="IPR029057">
    <property type="entry name" value="PRTase-like"/>
</dbReference>
<dbReference type="AlphaFoldDB" id="A0A2M6K9E9"/>
<organism evidence="2 3">
    <name type="scientific">Candidatus Falkowbacteria bacterium CG11_big_fil_rev_8_21_14_0_20_39_10</name>
    <dbReference type="NCBI Taxonomy" id="1974570"/>
    <lineage>
        <taxon>Bacteria</taxon>
        <taxon>Candidatus Falkowiibacteriota</taxon>
    </lineage>
</organism>
<dbReference type="EMBL" id="PCWW01000029">
    <property type="protein sequence ID" value="PIR13577.1"/>
    <property type="molecule type" value="Genomic_DNA"/>
</dbReference>
<sequence>MEDKGKFIEESGAVAEGHFVYKAGYAHGNLYINKEAFWKMGARKLVNLIRQVGANALASGIDFGGAKKVGIIGPAYGAIPFSLTLAAFFEEKEPDILFFPARTQLVVDEKTGRDIHVIPNKLLGDYKKSVFVIHEDIVNNGTTIREAAKLFREIADARVLAATCFADRGGQTAESLGVEQYYPYFAKKMEQHDIRKAPCPQCQAGAPITTAIGKGKEWVAMFGHPPYSEDMDFSAFWV</sequence>
<name>A0A2M6K9E9_9BACT</name>
<dbReference type="Proteomes" id="UP000230869">
    <property type="component" value="Unassembled WGS sequence"/>
</dbReference>
<protein>
    <recommendedName>
        <fullName evidence="1">Phosphoribosyltransferase domain-containing protein</fullName>
    </recommendedName>
</protein>
<feature type="domain" description="Phosphoribosyltransferase" evidence="1">
    <location>
        <begin position="54"/>
        <end position="174"/>
    </location>
</feature>
<dbReference type="Gene3D" id="3.40.50.2020">
    <property type="match status" value="1"/>
</dbReference>
<comment type="caution">
    <text evidence="2">The sequence shown here is derived from an EMBL/GenBank/DDBJ whole genome shotgun (WGS) entry which is preliminary data.</text>
</comment>
<dbReference type="CDD" id="cd06223">
    <property type="entry name" value="PRTases_typeI"/>
    <property type="match status" value="1"/>
</dbReference>
<proteinExistence type="predicted"/>
<gene>
    <name evidence="2" type="ORF">COV49_01735</name>
</gene>
<accession>A0A2M6K9E9</accession>
<evidence type="ECO:0000313" key="3">
    <source>
        <dbReference type="Proteomes" id="UP000230869"/>
    </source>
</evidence>
<dbReference type="Pfam" id="PF00156">
    <property type="entry name" value="Pribosyltran"/>
    <property type="match status" value="1"/>
</dbReference>